<dbReference type="Proteomes" id="UP000887576">
    <property type="component" value="Unplaced"/>
</dbReference>
<dbReference type="WBParaSite" id="JU765_v2.g17103.t1">
    <property type="protein sequence ID" value="JU765_v2.g17103.t1"/>
    <property type="gene ID" value="JU765_v2.g17103"/>
</dbReference>
<proteinExistence type="predicted"/>
<protein>
    <submittedName>
        <fullName evidence="2">Kinesin motor domain-containing protein</fullName>
    </submittedName>
</protein>
<accession>A0AC34QKA5</accession>
<sequence length="938" mass="107097">MRVAKGDASGVCVAIRVRPFVQFEEARGDQNVVAIVDGEPRIAISASDYRTFDHVFGPNEAQETVFSSAVTGLIDGIFDGYNATILAYGQTGSGKTYTMGTAIDFKSNLAEEQLGIIPRSVMRIYDMIEDAKMKAAEKNQLSPTYVIQVQFVEIYMDDIKDLLDESKGKNIFILEQDNVMIMKGARMLEVSSVEQLMEALSAGSKRRTVGCTKMNDQSSRSHAIFSIHLKITRPKIVEEAGDTPVDTETVKTKFHFVDLAGSECMDQTGAEGQTAKEGIDINMGLFHLGQVINALTSKRSYIPYRSCKLTRLLQDSLGGNSRTLMIACISPSSANERHSLGTLNYASNAKKIQNLVTKNVTSSANQEAYLRQKINELEAKIMLYESGKLVYNPEGKVSQSDLYKENMALTKERDALKLKVESLSALLDEKQTQIISMAHREIDAAAAFRKANGETNENEDPVAELAKKYIEQNQKLYDDLMEARKENEMLVRQKEHLQSCLANKYEVPDIADDNESSLPEDFRSVIKDIVRRRKMVREVTAKEEQVQLDVTQEDEEEEHADEEEAEDEEIPNAELSMVEQELDEIAIEAEKENQKDLSQLVQVNADINVYEKVIEKLVEDLNRQRIAEKMYDEKCRALSEQIAHAEKERDNLMFTMKNDKKGSNDKKELDRRLKEVSEKYEARIRDLKKEEARVRSLENSLKLSDKKREQTEAELRRHQEKLSNLQKTKDDLKRKMEQDNRKYQEQMKIATKQIKDLKSDLHKRDVDLNKLKNKDQKRIDELTRELDKLRLKQQQQPAVVPERKTLGARKVLGGVLNRSKIEAFLQKMISFMMGKASRVVLSDKRKMDMDALIKQRTEKQQELNSLKKRLHANRFTSNMIIEMQSQLDALQNDIDHLTKTINDHAAQIEDVKDVSFFDTGVTLFTRKATVKTTRLARF</sequence>
<name>A0AC34QKA5_9BILA</name>
<evidence type="ECO:0000313" key="1">
    <source>
        <dbReference type="Proteomes" id="UP000887576"/>
    </source>
</evidence>
<organism evidence="1 2">
    <name type="scientific">Panagrolaimus sp. JU765</name>
    <dbReference type="NCBI Taxonomy" id="591449"/>
    <lineage>
        <taxon>Eukaryota</taxon>
        <taxon>Metazoa</taxon>
        <taxon>Ecdysozoa</taxon>
        <taxon>Nematoda</taxon>
        <taxon>Chromadorea</taxon>
        <taxon>Rhabditida</taxon>
        <taxon>Tylenchina</taxon>
        <taxon>Panagrolaimomorpha</taxon>
        <taxon>Panagrolaimoidea</taxon>
        <taxon>Panagrolaimidae</taxon>
        <taxon>Panagrolaimus</taxon>
    </lineage>
</organism>
<reference evidence="2" key="1">
    <citation type="submission" date="2022-11" db="UniProtKB">
        <authorList>
            <consortium name="WormBaseParasite"/>
        </authorList>
    </citation>
    <scope>IDENTIFICATION</scope>
</reference>
<evidence type="ECO:0000313" key="2">
    <source>
        <dbReference type="WBParaSite" id="JU765_v2.g17103.t1"/>
    </source>
</evidence>